<sequence length="26" mass="2960">MSVFTSKCIGFHYVSFRMAFCPEGTI</sequence>
<reference evidence="1" key="1">
    <citation type="submission" date="2014-11" db="EMBL/GenBank/DDBJ databases">
        <authorList>
            <person name="Amaro Gonzalez C."/>
        </authorList>
    </citation>
    <scope>NUCLEOTIDE SEQUENCE</scope>
</reference>
<name>A0A0E9SDR3_ANGAN</name>
<organism evidence="1">
    <name type="scientific">Anguilla anguilla</name>
    <name type="common">European freshwater eel</name>
    <name type="synonym">Muraena anguilla</name>
    <dbReference type="NCBI Taxonomy" id="7936"/>
    <lineage>
        <taxon>Eukaryota</taxon>
        <taxon>Metazoa</taxon>
        <taxon>Chordata</taxon>
        <taxon>Craniata</taxon>
        <taxon>Vertebrata</taxon>
        <taxon>Euteleostomi</taxon>
        <taxon>Actinopterygii</taxon>
        <taxon>Neopterygii</taxon>
        <taxon>Teleostei</taxon>
        <taxon>Anguilliformes</taxon>
        <taxon>Anguillidae</taxon>
        <taxon>Anguilla</taxon>
    </lineage>
</organism>
<dbReference type="EMBL" id="GBXM01069767">
    <property type="protein sequence ID" value="JAH38810.1"/>
    <property type="molecule type" value="Transcribed_RNA"/>
</dbReference>
<proteinExistence type="predicted"/>
<dbReference type="AlphaFoldDB" id="A0A0E9SDR3"/>
<accession>A0A0E9SDR3</accession>
<evidence type="ECO:0000313" key="1">
    <source>
        <dbReference type="EMBL" id="JAH38810.1"/>
    </source>
</evidence>
<reference evidence="1" key="2">
    <citation type="journal article" date="2015" name="Fish Shellfish Immunol.">
        <title>Early steps in the European eel (Anguilla anguilla)-Vibrio vulnificus interaction in the gills: Role of the RtxA13 toxin.</title>
        <authorList>
            <person name="Callol A."/>
            <person name="Pajuelo D."/>
            <person name="Ebbesson L."/>
            <person name="Teles M."/>
            <person name="MacKenzie S."/>
            <person name="Amaro C."/>
        </authorList>
    </citation>
    <scope>NUCLEOTIDE SEQUENCE</scope>
</reference>
<protein>
    <submittedName>
        <fullName evidence="1">Uncharacterized protein</fullName>
    </submittedName>
</protein>